<evidence type="ECO:0000313" key="9">
    <source>
        <dbReference type="EMBL" id="MFK2917906.1"/>
    </source>
</evidence>
<organism evidence="9 10">
    <name type="scientific">Dyella koreensis</name>
    <dbReference type="NCBI Taxonomy" id="311235"/>
    <lineage>
        <taxon>Bacteria</taxon>
        <taxon>Pseudomonadati</taxon>
        <taxon>Pseudomonadota</taxon>
        <taxon>Gammaproteobacteria</taxon>
        <taxon>Lysobacterales</taxon>
        <taxon>Rhodanobacteraceae</taxon>
        <taxon>Dyella</taxon>
    </lineage>
</organism>
<evidence type="ECO:0000313" key="10">
    <source>
        <dbReference type="Proteomes" id="UP001620408"/>
    </source>
</evidence>
<evidence type="ECO:0000256" key="1">
    <source>
        <dbReference type="ARBA" id="ARBA00004651"/>
    </source>
</evidence>
<accession>A0ABW8K509</accession>
<evidence type="ECO:0000256" key="5">
    <source>
        <dbReference type="ARBA" id="ARBA00023136"/>
    </source>
</evidence>
<dbReference type="PANTHER" id="PTHR32309:SF13">
    <property type="entry name" value="FERRIC ENTEROBACTIN TRANSPORT PROTEIN FEPE"/>
    <property type="match status" value="1"/>
</dbReference>
<dbReference type="InterPro" id="IPR050445">
    <property type="entry name" value="Bact_polysacc_biosynth/exp"/>
</dbReference>
<feature type="coiled-coil region" evidence="6">
    <location>
        <begin position="152"/>
        <end position="179"/>
    </location>
</feature>
<gene>
    <name evidence="9" type="ORF">ISS97_11590</name>
</gene>
<proteinExistence type="predicted"/>
<dbReference type="EMBL" id="JADIKD010000010">
    <property type="protein sequence ID" value="MFK2917906.1"/>
    <property type="molecule type" value="Genomic_DNA"/>
</dbReference>
<feature type="transmembrane region" description="Helical" evidence="7">
    <location>
        <begin position="21"/>
        <end position="40"/>
    </location>
</feature>
<comment type="subcellular location">
    <subcellularLocation>
        <location evidence="1">Cell membrane</location>
        <topology evidence="1">Multi-pass membrane protein</topology>
    </subcellularLocation>
</comment>
<dbReference type="Pfam" id="PF02706">
    <property type="entry name" value="Wzz"/>
    <property type="match status" value="1"/>
</dbReference>
<evidence type="ECO:0000256" key="4">
    <source>
        <dbReference type="ARBA" id="ARBA00022989"/>
    </source>
</evidence>
<feature type="domain" description="Polysaccharide chain length determinant N-terminal" evidence="8">
    <location>
        <begin position="5"/>
        <end position="88"/>
    </location>
</feature>
<evidence type="ECO:0000256" key="6">
    <source>
        <dbReference type="SAM" id="Coils"/>
    </source>
</evidence>
<keyword evidence="4 7" id="KW-1133">Transmembrane helix</keyword>
<keyword evidence="3 7" id="KW-0812">Transmembrane</keyword>
<keyword evidence="5 7" id="KW-0472">Membrane</keyword>
<dbReference type="Proteomes" id="UP001620408">
    <property type="component" value="Unassembled WGS sequence"/>
</dbReference>
<dbReference type="PANTHER" id="PTHR32309">
    <property type="entry name" value="TYROSINE-PROTEIN KINASE"/>
    <property type="match status" value="1"/>
</dbReference>
<feature type="transmembrane region" description="Helical" evidence="7">
    <location>
        <begin position="250"/>
        <end position="271"/>
    </location>
</feature>
<name>A0ABW8K509_9GAMM</name>
<reference evidence="9 10" key="1">
    <citation type="submission" date="2020-10" db="EMBL/GenBank/DDBJ databases">
        <title>Phylogeny of dyella-like bacteria.</title>
        <authorList>
            <person name="Fu J."/>
        </authorList>
    </citation>
    <scope>NUCLEOTIDE SEQUENCE [LARGE SCALE GENOMIC DNA]</scope>
    <source>
        <strain evidence="9 10">BB4</strain>
    </source>
</reference>
<keyword evidence="2" id="KW-1003">Cell membrane</keyword>
<evidence type="ECO:0000256" key="3">
    <source>
        <dbReference type="ARBA" id="ARBA00022692"/>
    </source>
</evidence>
<keyword evidence="6" id="KW-0175">Coiled coil</keyword>
<evidence type="ECO:0000256" key="7">
    <source>
        <dbReference type="SAM" id="Phobius"/>
    </source>
</evidence>
<comment type="caution">
    <text evidence="9">The sequence shown here is derived from an EMBL/GenBank/DDBJ whole genome shotgun (WGS) entry which is preliminary data.</text>
</comment>
<dbReference type="InterPro" id="IPR003856">
    <property type="entry name" value="LPS_length_determ_N"/>
</dbReference>
<evidence type="ECO:0000259" key="8">
    <source>
        <dbReference type="Pfam" id="PF02706"/>
    </source>
</evidence>
<keyword evidence="10" id="KW-1185">Reference proteome</keyword>
<protein>
    <submittedName>
        <fullName evidence="9">Lipopolysaccharide biosynthesis protein</fullName>
    </submittedName>
</protein>
<evidence type="ECO:0000256" key="2">
    <source>
        <dbReference type="ARBA" id="ARBA00022475"/>
    </source>
</evidence>
<sequence length="277" mass="30723">MEKDEVYLVDMWRILVREWRWWLAMLVLAVAATFAFTHLAKRQWEATAWIQIGQVGAVPAGQDPKVESLARVLERLQTAAFQNEVMQSIGFSPESRESRIYRKSLKLEPLPYAGPLVKLTVRGSSPQQAQQFAEATVSRLHAIHQGLEAKPLALAQARLNEVQSELSGAVAERNQWKQAVSQSDPAGKAGQGTALTGMLAASMRGDIYGLSAARSDLSTRLSTTYTYETSLLWPVYVPEHQAFPNPVLCWGIGILFGLCLGVFAAMVRNALRRRKSD</sequence>